<dbReference type="Proteomes" id="UP000543642">
    <property type="component" value="Unassembled WGS sequence"/>
</dbReference>
<dbReference type="RefSeq" id="WP_183773799.1">
    <property type="nucleotide sequence ID" value="NZ_CAWVEG010000153.1"/>
</dbReference>
<proteinExistence type="predicted"/>
<dbReference type="SUPFAM" id="SSF53448">
    <property type="entry name" value="Nucleotide-diphospho-sugar transferases"/>
    <property type="match status" value="1"/>
</dbReference>
<reference evidence="2 3" key="1">
    <citation type="submission" date="2020-08" db="EMBL/GenBank/DDBJ databases">
        <title>Genomic Encyclopedia of Type Strains, Phase IV (KMG-IV): sequencing the most valuable type-strain genomes for metagenomic binning, comparative biology and taxonomic classification.</title>
        <authorList>
            <person name="Goeker M."/>
        </authorList>
    </citation>
    <scope>NUCLEOTIDE SEQUENCE [LARGE SCALE GENOMIC DNA]</scope>
    <source>
        <strain evidence="2 3">DSM 106146</strain>
    </source>
</reference>
<evidence type="ECO:0000313" key="3">
    <source>
        <dbReference type="Proteomes" id="UP000543642"/>
    </source>
</evidence>
<dbReference type="CDD" id="cd04186">
    <property type="entry name" value="GT_2_like_c"/>
    <property type="match status" value="1"/>
</dbReference>
<name>A0A7W8HAM3_9FIRM</name>
<keyword evidence="3" id="KW-1185">Reference proteome</keyword>
<comment type="caution">
    <text evidence="2">The sequence shown here is derived from an EMBL/GenBank/DDBJ whole genome shotgun (WGS) entry which is preliminary data.</text>
</comment>
<dbReference type="AlphaFoldDB" id="A0A7W8HAM3"/>
<evidence type="ECO:0000259" key="1">
    <source>
        <dbReference type="Pfam" id="PF00535"/>
    </source>
</evidence>
<gene>
    <name evidence="2" type="ORF">HNP82_001962</name>
</gene>
<feature type="domain" description="Glycosyltransferase 2-like" evidence="1">
    <location>
        <begin position="9"/>
        <end position="185"/>
    </location>
</feature>
<dbReference type="PANTHER" id="PTHR43179:SF10">
    <property type="entry name" value="GLYCOSYL TRANSFERASE"/>
    <property type="match status" value="1"/>
</dbReference>
<dbReference type="InterPro" id="IPR029044">
    <property type="entry name" value="Nucleotide-diphossugar_trans"/>
</dbReference>
<protein>
    <recommendedName>
        <fullName evidence="1">Glycosyltransferase 2-like domain-containing protein</fullName>
    </recommendedName>
</protein>
<dbReference type="PANTHER" id="PTHR43179">
    <property type="entry name" value="RHAMNOSYLTRANSFERASE WBBL"/>
    <property type="match status" value="1"/>
</dbReference>
<accession>A0A7W8HAM3</accession>
<organism evidence="2 3">
    <name type="scientific">Catenibacillus scindens</name>
    <dbReference type="NCBI Taxonomy" id="673271"/>
    <lineage>
        <taxon>Bacteria</taxon>
        <taxon>Bacillati</taxon>
        <taxon>Bacillota</taxon>
        <taxon>Clostridia</taxon>
        <taxon>Lachnospirales</taxon>
        <taxon>Lachnospiraceae</taxon>
        <taxon>Catenibacillus</taxon>
    </lineage>
</organism>
<dbReference type="Pfam" id="PF00535">
    <property type="entry name" value="Glycos_transf_2"/>
    <property type="match status" value="1"/>
</dbReference>
<dbReference type="Gene3D" id="3.90.550.10">
    <property type="entry name" value="Spore Coat Polysaccharide Biosynthesis Protein SpsA, Chain A"/>
    <property type="match status" value="1"/>
</dbReference>
<evidence type="ECO:0000313" key="2">
    <source>
        <dbReference type="EMBL" id="MBB5264823.1"/>
    </source>
</evidence>
<dbReference type="EMBL" id="JACHFW010000007">
    <property type="protein sequence ID" value="MBB5264823.1"/>
    <property type="molecule type" value="Genomic_DNA"/>
</dbReference>
<dbReference type="InterPro" id="IPR001173">
    <property type="entry name" value="Glyco_trans_2-like"/>
</dbReference>
<sequence length="249" mass="29730">MEEKITGSIVTYNNEKTILECVESILDHTKNCDFQLYIYDNRSTDQTVPLLRRHFPQVKIIEGKENIGFGQGHNQIIRRVHSDFHAVINPDIFFKSNVILQMVRYMEEHPEVVQLTPMIRNLDGTIQYLPKRDPNFKFVVLSKLPFLKHYRRIYTMEDTVMIRPAKVMSCTGCFSVIRTSVLKKVHGYDRRFFMYFEDADLSRRLRAYGDLVYHPGMHVYHTWKRDNTKSMKGVCIFLRSMVKYYRKWR</sequence>